<dbReference type="GO" id="GO:0006383">
    <property type="term" value="P:transcription by RNA polymerase III"/>
    <property type="evidence" value="ECO:0007669"/>
    <property type="project" value="TreeGrafter"/>
</dbReference>
<dbReference type="InterPro" id="IPR001680">
    <property type="entry name" value="WD40_rpt"/>
</dbReference>
<dbReference type="AlphaFoldDB" id="A0A0C3SCK2"/>
<dbReference type="PANTHER" id="PTHR15052:SF2">
    <property type="entry name" value="GENERAL TRANSCRIPTION FACTOR 3C POLYPEPTIDE 2"/>
    <property type="match status" value="1"/>
</dbReference>
<gene>
    <name evidence="5" type="ORF">PHLGIDRAFT_68606</name>
</gene>
<accession>A0A0C3SCK2</accession>
<dbReference type="OrthoDB" id="4703at2759"/>
<evidence type="ECO:0000256" key="1">
    <source>
        <dbReference type="ARBA" id="ARBA00004123"/>
    </source>
</evidence>
<name>A0A0C3SCK2_PHLG1</name>
<feature type="region of interest" description="Disordered" evidence="4">
    <location>
        <begin position="1"/>
        <end position="97"/>
    </location>
</feature>
<dbReference type="InterPro" id="IPR052416">
    <property type="entry name" value="GTF3C_component"/>
</dbReference>
<evidence type="ECO:0000256" key="2">
    <source>
        <dbReference type="ARBA" id="ARBA00023163"/>
    </source>
</evidence>
<dbReference type="InterPro" id="IPR015943">
    <property type="entry name" value="WD40/YVTN_repeat-like_dom_sf"/>
</dbReference>
<dbReference type="InterPro" id="IPR036322">
    <property type="entry name" value="WD40_repeat_dom_sf"/>
</dbReference>
<dbReference type="STRING" id="745531.A0A0C3SCK2"/>
<feature type="compositionally biased region" description="Basic residues" evidence="4">
    <location>
        <begin position="1"/>
        <end position="10"/>
    </location>
</feature>
<proteinExistence type="predicted"/>
<dbReference type="HOGENOM" id="CLU_019415_0_0_1"/>
<dbReference type="Proteomes" id="UP000053257">
    <property type="component" value="Unassembled WGS sequence"/>
</dbReference>
<dbReference type="SUPFAM" id="SSF50978">
    <property type="entry name" value="WD40 repeat-like"/>
    <property type="match status" value="1"/>
</dbReference>
<organism evidence="5 6">
    <name type="scientific">Phlebiopsis gigantea (strain 11061_1 CR5-6)</name>
    <name type="common">White-rot fungus</name>
    <name type="synonym">Peniophora gigantea</name>
    <dbReference type="NCBI Taxonomy" id="745531"/>
    <lineage>
        <taxon>Eukaryota</taxon>
        <taxon>Fungi</taxon>
        <taxon>Dikarya</taxon>
        <taxon>Basidiomycota</taxon>
        <taxon>Agaricomycotina</taxon>
        <taxon>Agaricomycetes</taxon>
        <taxon>Polyporales</taxon>
        <taxon>Phanerochaetaceae</taxon>
        <taxon>Phlebiopsis</taxon>
    </lineage>
</organism>
<dbReference type="EMBL" id="KN840473">
    <property type="protein sequence ID" value="KIP08890.1"/>
    <property type="molecule type" value="Genomic_DNA"/>
</dbReference>
<dbReference type="GO" id="GO:0005634">
    <property type="term" value="C:nucleus"/>
    <property type="evidence" value="ECO:0007669"/>
    <property type="project" value="UniProtKB-SubCell"/>
</dbReference>
<sequence length="776" mass="84506">MPRELRRRASRPNYAALFQYEDEDGAGPSTARRVIDDEEGSGSDFAPDEARDQGAGSAEEDDEDEDDELEEDADADASMGEPSDAEDSVIATQPVYRAPKKVGRKNVSLAPAISARQQPIVIPSTHHRHRAVALHIPASEFLVERLEACPQPFKEPKIVPTNNFAFCVSETRSVANRLPKSWSNNVGQGPLWELMEDRGWFSEAAFNTEPDEKFRRPRVHDTVRVVPDFTVLSAEEAALYVPKGAIKCAFGPFGQQESVAVKPLDTIDMNKFFPEDISHVFSAGAPVWAIDWCPIFSEDRSAIGHKQYLAVGPLISHDYAPLIGEKEARPACIQIWSISPAAQSNNDTAGGQSKVEDPGCMRCDMILCIDNGPAYDLKWCPLPSNDSIQVDGTPPTPRKLGLLAGTFCDGSLCVYAVPYPADISTTSSTPATSPSPIFVPEPLVRILHPETACWSLDWANSEVLAVGCTNGTIAVYNISDILKTGGALPGTLTEHSQAHLYPDMTPTHFLSAHQSAIRSLSWVRTPTHSAEGEVTADIPTVIISTGYDGVLHVVDLRAPCGNDISRTRDALNTVCFSPYNGGPLTIDQSYVKAISIAPLLLNKGHTLLDTDGPVWHIGASDYHPQIACAVTDGNLVTTNTFRNTRRGGSVPFFEHCIYQMGYNKKTKEYRMLDHLKSRVSHSHPGRLSLLTNYTSGTAKGPPKGTGAWPPEVGIHRAVWNGGNGLASAPWLASATASGLCRVDFLRGKWLHNRVPYDGVDGIRLERDTPDEAEDLE</sequence>
<evidence type="ECO:0000313" key="5">
    <source>
        <dbReference type="EMBL" id="KIP08890.1"/>
    </source>
</evidence>
<dbReference type="GO" id="GO:0000127">
    <property type="term" value="C:transcription factor TFIIIC complex"/>
    <property type="evidence" value="ECO:0007669"/>
    <property type="project" value="TreeGrafter"/>
</dbReference>
<dbReference type="Gene3D" id="2.130.10.10">
    <property type="entry name" value="YVTN repeat-like/Quinoprotein amine dehydrogenase"/>
    <property type="match status" value="1"/>
</dbReference>
<evidence type="ECO:0000256" key="4">
    <source>
        <dbReference type="SAM" id="MobiDB-lite"/>
    </source>
</evidence>
<dbReference type="SMART" id="SM00320">
    <property type="entry name" value="WD40"/>
    <property type="match status" value="3"/>
</dbReference>
<keyword evidence="2" id="KW-0804">Transcription</keyword>
<reference evidence="5 6" key="1">
    <citation type="journal article" date="2014" name="PLoS Genet.">
        <title>Analysis of the Phlebiopsis gigantea genome, transcriptome and secretome provides insight into its pioneer colonization strategies of wood.</title>
        <authorList>
            <person name="Hori C."/>
            <person name="Ishida T."/>
            <person name="Igarashi K."/>
            <person name="Samejima M."/>
            <person name="Suzuki H."/>
            <person name="Master E."/>
            <person name="Ferreira P."/>
            <person name="Ruiz-Duenas F.J."/>
            <person name="Held B."/>
            <person name="Canessa P."/>
            <person name="Larrondo L.F."/>
            <person name="Schmoll M."/>
            <person name="Druzhinina I.S."/>
            <person name="Kubicek C.P."/>
            <person name="Gaskell J.A."/>
            <person name="Kersten P."/>
            <person name="St John F."/>
            <person name="Glasner J."/>
            <person name="Sabat G."/>
            <person name="Splinter BonDurant S."/>
            <person name="Syed K."/>
            <person name="Yadav J."/>
            <person name="Mgbeahuruike A.C."/>
            <person name="Kovalchuk A."/>
            <person name="Asiegbu F.O."/>
            <person name="Lackner G."/>
            <person name="Hoffmeister D."/>
            <person name="Rencoret J."/>
            <person name="Gutierrez A."/>
            <person name="Sun H."/>
            <person name="Lindquist E."/>
            <person name="Barry K."/>
            <person name="Riley R."/>
            <person name="Grigoriev I.V."/>
            <person name="Henrissat B."/>
            <person name="Kues U."/>
            <person name="Berka R.M."/>
            <person name="Martinez A.T."/>
            <person name="Covert S.F."/>
            <person name="Blanchette R.A."/>
            <person name="Cullen D."/>
        </authorList>
    </citation>
    <scope>NUCLEOTIDE SEQUENCE [LARGE SCALE GENOMIC DNA]</scope>
    <source>
        <strain evidence="5 6">11061_1 CR5-6</strain>
    </source>
</reference>
<dbReference type="PANTHER" id="PTHR15052">
    <property type="entry name" value="RNA POLYMERASE III TRANSCRIPTION INITIATION FACTOR COMPLEX SUBUNIT"/>
    <property type="match status" value="1"/>
</dbReference>
<evidence type="ECO:0000256" key="3">
    <source>
        <dbReference type="ARBA" id="ARBA00023242"/>
    </source>
</evidence>
<protein>
    <submittedName>
        <fullName evidence="5">Uncharacterized protein</fullName>
    </submittedName>
</protein>
<comment type="subcellular location">
    <subcellularLocation>
        <location evidence="1">Nucleus</location>
    </subcellularLocation>
</comment>
<feature type="compositionally biased region" description="Acidic residues" evidence="4">
    <location>
        <begin position="58"/>
        <end position="75"/>
    </location>
</feature>
<keyword evidence="3" id="KW-0539">Nucleus</keyword>
<keyword evidence="6" id="KW-1185">Reference proteome</keyword>
<evidence type="ECO:0000313" key="6">
    <source>
        <dbReference type="Proteomes" id="UP000053257"/>
    </source>
</evidence>